<dbReference type="InterPro" id="IPR011042">
    <property type="entry name" value="6-blade_b-propeller_TolB-like"/>
</dbReference>
<keyword evidence="4" id="KW-1185">Reference proteome</keyword>
<comment type="caution">
    <text evidence="3">The sequence shown here is derived from an EMBL/GenBank/DDBJ whole genome shotgun (WGS) entry which is preliminary data.</text>
</comment>
<dbReference type="AlphaFoldDB" id="A0A2A9EEZ3"/>
<dbReference type="InterPro" id="IPR011041">
    <property type="entry name" value="Quinoprot_gluc/sorb_DH_b-prop"/>
</dbReference>
<reference evidence="3 4" key="1">
    <citation type="submission" date="2017-10" db="EMBL/GenBank/DDBJ databases">
        <title>Sequencing the genomes of 1000 actinobacteria strains.</title>
        <authorList>
            <person name="Klenk H.-P."/>
        </authorList>
    </citation>
    <scope>NUCLEOTIDE SEQUENCE [LARGE SCALE GENOMIC DNA]</scope>
    <source>
        <strain evidence="3 4">DSM 21574</strain>
    </source>
</reference>
<dbReference type="InterPro" id="IPR012938">
    <property type="entry name" value="Glc/Sorbosone_DH"/>
</dbReference>
<dbReference type="SUPFAM" id="SSF50952">
    <property type="entry name" value="Soluble quinoprotein glucose dehydrogenase"/>
    <property type="match status" value="1"/>
</dbReference>
<sequence length="419" mass="43227">MTDRAARRGVPKRVRVTVAVVAALAAVGFLVAALAGAFDDDAPRVPAVPMPGGAASSAPADDDETDEPGDATPTPEPLPSRSTATAADVEVVASGLDVPWGVAALPGGDLLVSLRDSARLVRVAPDGERTRVDGPGADELRETTVPDGEGGLLGVAVAGTFATDGYVYVYRTGEEDNAIVRGVLEGTTLGRLETVLDGIPKARTHDGGALAFGPDGRLYAGTGDATEPANAQDLDSLAGKILRLEPDGSVPADNPLPGSPVWTSGHRNVQGLGWDEDGRMYASELGQDAFDELNEIVAGASYGWPDIEGTGGEAEGFVDPLVTWSTDEASPSGIAVTRDGVYVAALRGQRVWRVDLGTLVRGEPATPTVLLDGVGRVRNVVALPDGHLLVVTGSTDGRGDPADDDDRLLRVRLQVTDVP</sequence>
<organism evidence="3 4">
    <name type="scientific">Flavimobilis soli</name>
    <dbReference type="NCBI Taxonomy" id="442709"/>
    <lineage>
        <taxon>Bacteria</taxon>
        <taxon>Bacillati</taxon>
        <taxon>Actinomycetota</taxon>
        <taxon>Actinomycetes</taxon>
        <taxon>Micrococcales</taxon>
        <taxon>Jonesiaceae</taxon>
        <taxon>Flavimobilis</taxon>
    </lineage>
</organism>
<dbReference type="EMBL" id="PDJH01000001">
    <property type="protein sequence ID" value="PFG37484.1"/>
    <property type="molecule type" value="Genomic_DNA"/>
</dbReference>
<evidence type="ECO:0000259" key="2">
    <source>
        <dbReference type="Pfam" id="PF07995"/>
    </source>
</evidence>
<dbReference type="Proteomes" id="UP000221394">
    <property type="component" value="Unassembled WGS sequence"/>
</dbReference>
<feature type="compositionally biased region" description="Acidic residues" evidence="1">
    <location>
        <begin position="60"/>
        <end position="69"/>
    </location>
</feature>
<dbReference type="Pfam" id="PF07995">
    <property type="entry name" value="GSDH"/>
    <property type="match status" value="1"/>
</dbReference>
<evidence type="ECO:0000313" key="3">
    <source>
        <dbReference type="EMBL" id="PFG37484.1"/>
    </source>
</evidence>
<gene>
    <name evidence="3" type="ORF">ATL41_2249</name>
</gene>
<accession>A0A2A9EEZ3</accession>
<evidence type="ECO:0000313" key="4">
    <source>
        <dbReference type="Proteomes" id="UP000221394"/>
    </source>
</evidence>
<dbReference type="PANTHER" id="PTHR19328">
    <property type="entry name" value="HEDGEHOG-INTERACTING PROTEIN"/>
    <property type="match status" value="1"/>
</dbReference>
<feature type="domain" description="Glucose/Sorbosone dehydrogenase" evidence="2">
    <location>
        <begin position="96"/>
        <end position="398"/>
    </location>
</feature>
<proteinExistence type="predicted"/>
<dbReference type="PANTHER" id="PTHR19328:SF13">
    <property type="entry name" value="HIPL1 PROTEIN"/>
    <property type="match status" value="1"/>
</dbReference>
<name>A0A2A9EEZ3_9MICO</name>
<feature type="region of interest" description="Disordered" evidence="1">
    <location>
        <begin position="46"/>
        <end position="84"/>
    </location>
</feature>
<dbReference type="Gene3D" id="2.120.10.30">
    <property type="entry name" value="TolB, C-terminal domain"/>
    <property type="match status" value="1"/>
</dbReference>
<evidence type="ECO:0000256" key="1">
    <source>
        <dbReference type="SAM" id="MobiDB-lite"/>
    </source>
</evidence>
<protein>
    <submittedName>
        <fullName evidence="3">Glucose/arabinose dehydrogenase</fullName>
    </submittedName>
</protein>
<dbReference type="RefSeq" id="WP_245854785.1">
    <property type="nucleotide sequence ID" value="NZ_PDJH01000001.1"/>
</dbReference>